<evidence type="ECO:0000313" key="1">
    <source>
        <dbReference type="EMBL" id="KAJ8666815.1"/>
    </source>
</evidence>
<keyword evidence="2" id="KW-1185">Reference proteome</keyword>
<organism evidence="1 2">
    <name type="scientific">Eretmocerus hayati</name>
    <dbReference type="NCBI Taxonomy" id="131215"/>
    <lineage>
        <taxon>Eukaryota</taxon>
        <taxon>Metazoa</taxon>
        <taxon>Ecdysozoa</taxon>
        <taxon>Arthropoda</taxon>
        <taxon>Hexapoda</taxon>
        <taxon>Insecta</taxon>
        <taxon>Pterygota</taxon>
        <taxon>Neoptera</taxon>
        <taxon>Endopterygota</taxon>
        <taxon>Hymenoptera</taxon>
        <taxon>Apocrita</taxon>
        <taxon>Proctotrupomorpha</taxon>
        <taxon>Chalcidoidea</taxon>
        <taxon>Aphelinidae</taxon>
        <taxon>Aphelininae</taxon>
        <taxon>Eretmocerus</taxon>
    </lineage>
</organism>
<evidence type="ECO:0000313" key="2">
    <source>
        <dbReference type="Proteomes" id="UP001239111"/>
    </source>
</evidence>
<sequence length="505" mass="57701">MLIELTVIQSDDEDWKCEIEDGEHCTNDGITCFENLTQVQQAQIRKQTDKNFFCKRHLKKQFRLFTLHQIQCCDPLGVHEVAMRLDLRGLSEHDFDDFGHILDVAVGQKLCRDCKTVTIPEYLRNYHENSENQTNSESQKYLSRVDDLPMDCSHSSAGYSEDIRVQNAREAIEIVSNTLNVPDNVDGRLSHSLMKEMKILNPEFEGSSTLLEEAGAYREIIQQLKDKLSTCENSRQRYLLLTVLPRTWNAYRIQQVMGVSQATAKRAKEHMENQCILCLIPSKSGRVLDPRVLQMIEDFYLSDDMSRTQPGKTDYVSVFIYGNKVEKRLLLCDLKECYQSFRDENPEIPVGFSRFAEARPANVILAGATGTHTVCVYVLARIICDPPTNECYFRQCLSCPDISSIVDEIKCLLQRESIDNVDRSALETLTRKLSEVMEATLDSLPNLLKRDFIAKEQSRFIKGRKKSLGLGEVLAGGDFAENHSLPIQDAAQDHYWNNDQVTIHP</sequence>
<dbReference type="Proteomes" id="UP001239111">
    <property type="component" value="Chromosome 4"/>
</dbReference>
<protein>
    <submittedName>
        <fullName evidence="1">Uncharacterized protein</fullName>
    </submittedName>
</protein>
<comment type="caution">
    <text evidence="1">The sequence shown here is derived from an EMBL/GenBank/DDBJ whole genome shotgun (WGS) entry which is preliminary data.</text>
</comment>
<accession>A0ACC2N6J4</accession>
<gene>
    <name evidence="1" type="ORF">QAD02_008477</name>
</gene>
<reference evidence="1" key="1">
    <citation type="submission" date="2023-04" db="EMBL/GenBank/DDBJ databases">
        <title>A chromosome-level genome assembly of the parasitoid wasp Eretmocerus hayati.</title>
        <authorList>
            <person name="Zhong Y."/>
            <person name="Liu S."/>
            <person name="Liu Y."/>
        </authorList>
    </citation>
    <scope>NUCLEOTIDE SEQUENCE</scope>
    <source>
        <strain evidence="1">ZJU_SS_LIU_2023</strain>
    </source>
</reference>
<name>A0ACC2N6J4_9HYME</name>
<proteinExistence type="predicted"/>
<dbReference type="EMBL" id="CM056744">
    <property type="protein sequence ID" value="KAJ8666815.1"/>
    <property type="molecule type" value="Genomic_DNA"/>
</dbReference>